<organism evidence="6 7">
    <name type="scientific">Phrynosoma platyrhinos</name>
    <name type="common">Desert horned lizard</name>
    <dbReference type="NCBI Taxonomy" id="52577"/>
    <lineage>
        <taxon>Eukaryota</taxon>
        <taxon>Metazoa</taxon>
        <taxon>Chordata</taxon>
        <taxon>Craniata</taxon>
        <taxon>Vertebrata</taxon>
        <taxon>Euteleostomi</taxon>
        <taxon>Lepidosauria</taxon>
        <taxon>Squamata</taxon>
        <taxon>Bifurcata</taxon>
        <taxon>Unidentata</taxon>
        <taxon>Episquamata</taxon>
        <taxon>Toxicofera</taxon>
        <taxon>Iguania</taxon>
        <taxon>Phrynosomatidae</taxon>
        <taxon>Phrynosomatinae</taxon>
        <taxon>Phrynosoma</taxon>
    </lineage>
</organism>
<evidence type="ECO:0000313" key="7">
    <source>
        <dbReference type="Proteomes" id="UP000826234"/>
    </source>
</evidence>
<gene>
    <name evidence="6" type="ORF">JD844_020023</name>
</gene>
<comment type="caution">
    <text evidence="6">The sequence shown here is derived from an EMBL/GenBank/DDBJ whole genome shotgun (WGS) entry which is preliminary data.</text>
</comment>
<comment type="cofactor">
    <cofactor evidence="1">
        <name>heme</name>
        <dbReference type="ChEBI" id="CHEBI:30413"/>
    </cofactor>
</comment>
<evidence type="ECO:0000256" key="1">
    <source>
        <dbReference type="ARBA" id="ARBA00001971"/>
    </source>
</evidence>
<dbReference type="PANTHER" id="PTHR24300">
    <property type="entry name" value="CYTOCHROME P450 508A4-RELATED"/>
    <property type="match status" value="1"/>
</dbReference>
<evidence type="ECO:0000256" key="4">
    <source>
        <dbReference type="ARBA" id="ARBA00023004"/>
    </source>
</evidence>
<dbReference type="Gene3D" id="1.10.630.10">
    <property type="entry name" value="Cytochrome P450"/>
    <property type="match status" value="1"/>
</dbReference>
<reference evidence="6 7" key="1">
    <citation type="journal article" date="2022" name="Gigascience">
        <title>A chromosome-level genome assembly and annotation of the desert horned lizard, Phrynosoma platyrhinos, provides insight into chromosomal rearrangements among reptiles.</title>
        <authorList>
            <person name="Koochekian N."/>
            <person name="Ascanio A."/>
            <person name="Farleigh K."/>
            <person name="Card D.C."/>
            <person name="Schield D.R."/>
            <person name="Castoe T.A."/>
            <person name="Jezkova T."/>
        </authorList>
    </citation>
    <scope>NUCLEOTIDE SEQUENCE [LARGE SCALE GENOMIC DNA]</scope>
    <source>
        <strain evidence="6">NK-2021</strain>
    </source>
</reference>
<keyword evidence="3" id="KW-0479">Metal-binding</keyword>
<name>A0ABQ7TRW2_PHRPL</name>
<dbReference type="InterPro" id="IPR036396">
    <property type="entry name" value="Cyt_P450_sf"/>
</dbReference>
<dbReference type="Pfam" id="PF00067">
    <property type="entry name" value="p450"/>
    <property type="match status" value="1"/>
</dbReference>
<dbReference type="EMBL" id="JAIPUX010000026">
    <property type="protein sequence ID" value="KAH0632016.1"/>
    <property type="molecule type" value="Genomic_DNA"/>
</dbReference>
<evidence type="ECO:0000256" key="2">
    <source>
        <dbReference type="ARBA" id="ARBA00010617"/>
    </source>
</evidence>
<dbReference type="SUPFAM" id="SSF48264">
    <property type="entry name" value="Cytochrome P450"/>
    <property type="match status" value="1"/>
</dbReference>
<dbReference type="Proteomes" id="UP000826234">
    <property type="component" value="Unassembled WGS sequence"/>
</dbReference>
<evidence type="ECO:0000313" key="6">
    <source>
        <dbReference type="EMBL" id="KAH0632016.1"/>
    </source>
</evidence>
<keyword evidence="4" id="KW-0408">Iron</keyword>
<dbReference type="PRINTS" id="PR00463">
    <property type="entry name" value="EP450I"/>
</dbReference>
<dbReference type="PRINTS" id="PR00385">
    <property type="entry name" value="P450"/>
</dbReference>
<sequence>MALWASVFSSGTIVLLFALLLLIVFWFFTHPKKSSLRMPPGPPPLPIIGNLHLLDIKRQDISFMKLSEIYGPVFTVHLGPRKVVVLTGHEAVKEALMSKDNEFIDRPYIPVFSQIQHENGIFFSDGDLWKTTRRFTLSSLRELGMGKKQIEGRILEELSFLTEMVNSFKGDAVFNVYPYLGFLLKPHKMILRRIEETCAILKKYIQAAKQSVSENTVGSYIDAMLFKQKEEENSKSKKMFYDANILASVLDLVMAGTETTATTLQWAILLMMKYPEIQRKVQEEIKRVLGSERAPTYEDKKHMPFATAVIHEVQRFASVVPQPKELRWGEPGQDGGLPFLCWVTPEVYLSTASRDNRVRPRSCCRTCLHPAAAAVLHLRCALSLDKVVRVGVFHQFGYTD</sequence>
<keyword evidence="5" id="KW-0472">Membrane</keyword>
<keyword evidence="7" id="KW-1185">Reference proteome</keyword>
<dbReference type="InterPro" id="IPR001128">
    <property type="entry name" value="Cyt_P450"/>
</dbReference>
<protein>
    <submittedName>
        <fullName evidence="6">Uncharacterized protein</fullName>
    </submittedName>
</protein>
<comment type="similarity">
    <text evidence="2">Belongs to the cytochrome P450 family.</text>
</comment>
<accession>A0ABQ7TRW2</accession>
<evidence type="ECO:0000256" key="5">
    <source>
        <dbReference type="SAM" id="Phobius"/>
    </source>
</evidence>
<dbReference type="InterPro" id="IPR050182">
    <property type="entry name" value="Cytochrome_P450_fam2"/>
</dbReference>
<keyword evidence="5" id="KW-0812">Transmembrane</keyword>
<keyword evidence="5" id="KW-1133">Transmembrane helix</keyword>
<proteinExistence type="inferred from homology"/>
<evidence type="ECO:0000256" key="3">
    <source>
        <dbReference type="ARBA" id="ARBA00022723"/>
    </source>
</evidence>
<feature type="transmembrane region" description="Helical" evidence="5">
    <location>
        <begin position="6"/>
        <end position="28"/>
    </location>
</feature>
<dbReference type="PANTHER" id="PTHR24300:SF291">
    <property type="entry name" value="CYTOCHROME P450 2W1"/>
    <property type="match status" value="1"/>
</dbReference>
<dbReference type="InterPro" id="IPR002401">
    <property type="entry name" value="Cyt_P450_E_grp-I"/>
</dbReference>